<keyword evidence="3" id="KW-1015">Disulfide bond</keyword>
<organism evidence="6 7">
    <name type="scientific">Chitinophaga caeni</name>
    <dbReference type="NCBI Taxonomy" id="2029983"/>
    <lineage>
        <taxon>Bacteria</taxon>
        <taxon>Pseudomonadati</taxon>
        <taxon>Bacteroidota</taxon>
        <taxon>Chitinophagia</taxon>
        <taxon>Chitinophagales</taxon>
        <taxon>Chitinophagaceae</taxon>
        <taxon>Chitinophaga</taxon>
    </lineage>
</organism>
<evidence type="ECO:0000256" key="1">
    <source>
        <dbReference type="ARBA" id="ARBA00004196"/>
    </source>
</evidence>
<dbReference type="OrthoDB" id="983020at2"/>
<dbReference type="InterPro" id="IPR000866">
    <property type="entry name" value="AhpC/TSA"/>
</dbReference>
<dbReference type="AlphaFoldDB" id="A0A291QQC3"/>
<dbReference type="Gene3D" id="3.40.30.10">
    <property type="entry name" value="Glutaredoxin"/>
    <property type="match status" value="1"/>
</dbReference>
<evidence type="ECO:0000256" key="4">
    <source>
        <dbReference type="ARBA" id="ARBA00023284"/>
    </source>
</evidence>
<dbReference type="CDD" id="cd02966">
    <property type="entry name" value="TlpA_like_family"/>
    <property type="match status" value="1"/>
</dbReference>
<dbReference type="Pfam" id="PF00578">
    <property type="entry name" value="AhpC-TSA"/>
    <property type="match status" value="1"/>
</dbReference>
<evidence type="ECO:0000256" key="3">
    <source>
        <dbReference type="ARBA" id="ARBA00023157"/>
    </source>
</evidence>
<accession>A0A291QQC3</accession>
<comment type="subcellular location">
    <subcellularLocation>
        <location evidence="1">Cell envelope</location>
    </subcellularLocation>
</comment>
<proteinExistence type="predicted"/>
<dbReference type="PANTHER" id="PTHR42852:SF6">
    <property type="entry name" value="THIOL:DISULFIDE INTERCHANGE PROTEIN DSBE"/>
    <property type="match status" value="1"/>
</dbReference>
<dbReference type="PROSITE" id="PS51352">
    <property type="entry name" value="THIOREDOXIN_2"/>
    <property type="match status" value="1"/>
</dbReference>
<keyword evidence="7" id="KW-1185">Reference proteome</keyword>
<dbReference type="Proteomes" id="UP000220133">
    <property type="component" value="Chromosome"/>
</dbReference>
<dbReference type="SUPFAM" id="SSF52833">
    <property type="entry name" value="Thioredoxin-like"/>
    <property type="match status" value="1"/>
</dbReference>
<sequence length="525" mass="61031">MRLILVLAFVVLAQFNNFSLGQDRQVESNEIKDSKIVLEGIVPREWLTVRIQGKDFIKDFGAVTSYDPNNIDTVIKVSNGRFYFTTNLNSPKFFMINAVPSIDFVAFGVLDSRYAGFHLLVEPGDSLNLLFAVGNKQSGNYTFGLDVFGKGAEKFWCTQQIVNNIGLFKYPIYSPRFDADYKGDKNLLVDSIMKVSSQVLNVINKTMDIYKDHVTKRAMNIIRAQYIPMFCYDIDEFFYYNKKIGLNYRDKKSLLLYNKYKNLISSSIVLDSSILYPPRGFKELIYKKIFVRYNMEHPENLIENSDKFSNRLYEYMLNNIDYEPVKNWIVCNYLWKCMYRFDESSRELYTAIDSFVGRLPDENNNRLKESLELEYKKFIKSSSGAIAYNFNLPDTNMFYHELKDYKGKLVLIDFMFTGCRGCIQMVPSLKKVEEEYKGRNIKFVSISISGSNNLRANSSHPAFVPGSLYLFTEDKHQYHPVIEHYNIVAYPTIVLIGRNGRIIERFKNIHADDGAHLRRVLNENL</sequence>
<evidence type="ECO:0000256" key="2">
    <source>
        <dbReference type="ARBA" id="ARBA00022748"/>
    </source>
</evidence>
<gene>
    <name evidence="6" type="ORF">COR50_02020</name>
</gene>
<dbReference type="GO" id="GO:0017004">
    <property type="term" value="P:cytochrome complex assembly"/>
    <property type="evidence" value="ECO:0007669"/>
    <property type="project" value="UniProtKB-KW"/>
</dbReference>
<evidence type="ECO:0000313" key="6">
    <source>
        <dbReference type="EMBL" id="ATL46034.1"/>
    </source>
</evidence>
<dbReference type="KEGG" id="cbae:COR50_02020"/>
<dbReference type="InterPro" id="IPR013766">
    <property type="entry name" value="Thioredoxin_domain"/>
</dbReference>
<dbReference type="PANTHER" id="PTHR42852">
    <property type="entry name" value="THIOL:DISULFIDE INTERCHANGE PROTEIN DSBE"/>
    <property type="match status" value="1"/>
</dbReference>
<dbReference type="InterPro" id="IPR050553">
    <property type="entry name" value="Thioredoxin_ResA/DsbE_sf"/>
</dbReference>
<evidence type="ECO:0000259" key="5">
    <source>
        <dbReference type="PROSITE" id="PS51352"/>
    </source>
</evidence>
<name>A0A291QQC3_9BACT</name>
<dbReference type="GO" id="GO:0030313">
    <property type="term" value="C:cell envelope"/>
    <property type="evidence" value="ECO:0007669"/>
    <property type="project" value="UniProtKB-SubCell"/>
</dbReference>
<protein>
    <recommendedName>
        <fullName evidence="5">Thioredoxin domain-containing protein</fullName>
    </recommendedName>
</protein>
<keyword evidence="2" id="KW-0201">Cytochrome c-type biogenesis</keyword>
<dbReference type="RefSeq" id="WP_098192424.1">
    <property type="nucleotide sequence ID" value="NZ_CP023777.1"/>
</dbReference>
<keyword evidence="4" id="KW-0676">Redox-active center</keyword>
<dbReference type="EMBL" id="CP023777">
    <property type="protein sequence ID" value="ATL46034.1"/>
    <property type="molecule type" value="Genomic_DNA"/>
</dbReference>
<reference evidence="6 7" key="1">
    <citation type="submission" date="2017-10" db="EMBL/GenBank/DDBJ databases">
        <title>Paenichitinophaga pekingensis gen. nov., sp. nov., isolated from activated sludge.</title>
        <authorList>
            <person name="Jin D."/>
            <person name="Kong X."/>
            <person name="Deng Y."/>
            <person name="Bai Z."/>
        </authorList>
    </citation>
    <scope>NUCLEOTIDE SEQUENCE [LARGE SCALE GENOMIC DNA]</scope>
    <source>
        <strain evidence="6 7">13</strain>
    </source>
</reference>
<dbReference type="InterPro" id="IPR036249">
    <property type="entry name" value="Thioredoxin-like_sf"/>
</dbReference>
<evidence type="ECO:0000313" key="7">
    <source>
        <dbReference type="Proteomes" id="UP000220133"/>
    </source>
</evidence>
<feature type="domain" description="Thioredoxin" evidence="5">
    <location>
        <begin position="381"/>
        <end position="525"/>
    </location>
</feature>